<dbReference type="Gene3D" id="3.90.70.80">
    <property type="match status" value="1"/>
</dbReference>
<dbReference type="PROSITE" id="PS50802">
    <property type="entry name" value="OTU"/>
    <property type="match status" value="1"/>
</dbReference>
<proteinExistence type="inferred from homology"/>
<gene>
    <name evidence="3" type="ORF">Tco_0657213</name>
</gene>
<dbReference type="InterPro" id="IPR003323">
    <property type="entry name" value="OTU_dom"/>
</dbReference>
<keyword evidence="4" id="KW-1185">Reference proteome</keyword>
<dbReference type="InterPro" id="IPR038765">
    <property type="entry name" value="Papain-like_cys_pep_sf"/>
</dbReference>
<evidence type="ECO:0000313" key="4">
    <source>
        <dbReference type="Proteomes" id="UP001151760"/>
    </source>
</evidence>
<evidence type="ECO:0000256" key="1">
    <source>
        <dbReference type="ARBA" id="ARBA00010407"/>
    </source>
</evidence>
<dbReference type="PANTHER" id="PTHR12419">
    <property type="entry name" value="OTU DOMAIN CONTAINING PROTEIN"/>
    <property type="match status" value="1"/>
</dbReference>
<organism evidence="3 4">
    <name type="scientific">Tanacetum coccineum</name>
    <dbReference type="NCBI Taxonomy" id="301880"/>
    <lineage>
        <taxon>Eukaryota</taxon>
        <taxon>Viridiplantae</taxon>
        <taxon>Streptophyta</taxon>
        <taxon>Embryophyta</taxon>
        <taxon>Tracheophyta</taxon>
        <taxon>Spermatophyta</taxon>
        <taxon>Magnoliopsida</taxon>
        <taxon>eudicotyledons</taxon>
        <taxon>Gunneridae</taxon>
        <taxon>Pentapetalae</taxon>
        <taxon>asterids</taxon>
        <taxon>campanulids</taxon>
        <taxon>Asterales</taxon>
        <taxon>Asteraceae</taxon>
        <taxon>Asteroideae</taxon>
        <taxon>Anthemideae</taxon>
        <taxon>Anthemidinae</taxon>
        <taxon>Tanacetum</taxon>
    </lineage>
</organism>
<reference evidence="3" key="2">
    <citation type="submission" date="2022-01" db="EMBL/GenBank/DDBJ databases">
        <authorList>
            <person name="Yamashiro T."/>
            <person name="Shiraishi A."/>
            <person name="Satake H."/>
            <person name="Nakayama K."/>
        </authorList>
    </citation>
    <scope>NUCLEOTIDE SEQUENCE</scope>
</reference>
<protein>
    <submittedName>
        <fullName evidence="3">OTU domain-containing protein</fullName>
    </submittedName>
</protein>
<comment type="caution">
    <text evidence="3">The sequence shown here is derived from an EMBL/GenBank/DDBJ whole genome shotgun (WGS) entry which is preliminary data.</text>
</comment>
<sequence>MFYLVASRSTSGKHVPWINSFTSTITDACLDHQQLSQRLHVYGLYEVRISGDGNCQFYAISGELYMSSKHVQKVVVKQACTLYFRH</sequence>
<reference evidence="3" key="1">
    <citation type="journal article" date="2022" name="Int. J. Mol. Sci.">
        <title>Draft Genome of Tanacetum Coccineum: Genomic Comparison of Closely Related Tanacetum-Family Plants.</title>
        <authorList>
            <person name="Yamashiro T."/>
            <person name="Shiraishi A."/>
            <person name="Nakayama K."/>
            <person name="Satake H."/>
        </authorList>
    </citation>
    <scope>NUCLEOTIDE SEQUENCE</scope>
</reference>
<evidence type="ECO:0000313" key="3">
    <source>
        <dbReference type="EMBL" id="GJS62429.1"/>
    </source>
</evidence>
<accession>A0ABQ4XB57</accession>
<dbReference type="SUPFAM" id="SSF54001">
    <property type="entry name" value="Cysteine proteinases"/>
    <property type="match status" value="1"/>
</dbReference>
<dbReference type="PANTHER" id="PTHR12419:SF3">
    <property type="entry name" value="OVARIAN TUMOR DOMAIN-CONTAINING DEUBIQUITINATING ENZYME 12"/>
    <property type="match status" value="1"/>
</dbReference>
<dbReference type="EMBL" id="BQNB010009360">
    <property type="protein sequence ID" value="GJS62429.1"/>
    <property type="molecule type" value="Genomic_DNA"/>
</dbReference>
<dbReference type="InterPro" id="IPR050704">
    <property type="entry name" value="Peptidase_C85-like"/>
</dbReference>
<name>A0ABQ4XB57_9ASTR</name>
<feature type="domain" description="OTU" evidence="2">
    <location>
        <begin position="44"/>
        <end position="86"/>
    </location>
</feature>
<comment type="similarity">
    <text evidence="1">Belongs to the peptidase C85 family.</text>
</comment>
<dbReference type="Proteomes" id="UP001151760">
    <property type="component" value="Unassembled WGS sequence"/>
</dbReference>
<evidence type="ECO:0000259" key="2">
    <source>
        <dbReference type="PROSITE" id="PS50802"/>
    </source>
</evidence>